<evidence type="ECO:0000313" key="3">
    <source>
        <dbReference type="Proteomes" id="UP001231924"/>
    </source>
</evidence>
<feature type="signal peptide" evidence="1">
    <location>
        <begin position="1"/>
        <end position="18"/>
    </location>
</feature>
<feature type="chain" id="PRO_5045605061" description="Ig-like domain-containing protein" evidence="1">
    <location>
        <begin position="19"/>
        <end position="201"/>
    </location>
</feature>
<name>A0ABT7MJ13_9PSEU</name>
<dbReference type="Gene3D" id="2.60.40.2880">
    <property type="entry name" value="MmpS1-5, C-terminal soluble domain"/>
    <property type="match status" value="1"/>
</dbReference>
<organism evidence="2 3">
    <name type="scientific">Actinomycetospora termitidis</name>
    <dbReference type="NCBI Taxonomy" id="3053470"/>
    <lineage>
        <taxon>Bacteria</taxon>
        <taxon>Bacillati</taxon>
        <taxon>Actinomycetota</taxon>
        <taxon>Actinomycetes</taxon>
        <taxon>Pseudonocardiales</taxon>
        <taxon>Pseudonocardiaceae</taxon>
        <taxon>Actinomycetospora</taxon>
    </lineage>
</organism>
<accession>A0ABT7MJ13</accession>
<evidence type="ECO:0008006" key="4">
    <source>
        <dbReference type="Google" id="ProtNLM"/>
    </source>
</evidence>
<sequence>MVAVLVALVGLSASSRPAAKLCSALANGAVPYAAIGQAYSEFGQEGRAAEVLRRAASDIRSTCPERESVAQSADALAAMSEGRLPFAMPAYVGAPATSIAPAVRNYELKITGSAKRATVYYGVAGSSGGGDAVGVPWSKRMSDSTGGYSSATLSATTDMGTKGNLTCSIVDTDSGAVLDTKTAESQGGSYGYASVSCSASS</sequence>
<protein>
    <recommendedName>
        <fullName evidence="4">Ig-like domain-containing protein</fullName>
    </recommendedName>
</protein>
<keyword evidence="1" id="KW-0732">Signal</keyword>
<gene>
    <name evidence="2" type="ORF">QRT03_29810</name>
</gene>
<evidence type="ECO:0000256" key="1">
    <source>
        <dbReference type="SAM" id="SignalP"/>
    </source>
</evidence>
<dbReference type="Proteomes" id="UP001231924">
    <property type="component" value="Unassembled WGS sequence"/>
</dbReference>
<reference evidence="2 3" key="1">
    <citation type="submission" date="2023-06" db="EMBL/GenBank/DDBJ databases">
        <title>Actinomycetospora Odt1-22.</title>
        <authorList>
            <person name="Supong K."/>
        </authorList>
    </citation>
    <scope>NUCLEOTIDE SEQUENCE [LARGE SCALE GENOMIC DNA]</scope>
    <source>
        <strain evidence="2 3">Odt1-22</strain>
    </source>
</reference>
<dbReference type="RefSeq" id="WP_286056803.1">
    <property type="nucleotide sequence ID" value="NZ_JASVWF010000009.1"/>
</dbReference>
<proteinExistence type="predicted"/>
<dbReference type="EMBL" id="JASVWF010000009">
    <property type="protein sequence ID" value="MDL5160199.1"/>
    <property type="molecule type" value="Genomic_DNA"/>
</dbReference>
<evidence type="ECO:0000313" key="2">
    <source>
        <dbReference type="EMBL" id="MDL5160199.1"/>
    </source>
</evidence>
<comment type="caution">
    <text evidence="2">The sequence shown here is derived from an EMBL/GenBank/DDBJ whole genome shotgun (WGS) entry which is preliminary data.</text>
</comment>
<keyword evidence="3" id="KW-1185">Reference proteome</keyword>
<dbReference type="InterPro" id="IPR038468">
    <property type="entry name" value="MmpS_C"/>
</dbReference>